<feature type="chain" id="PRO_5040225191" description="Kelch repeat protein" evidence="4">
    <location>
        <begin position="28"/>
        <end position="542"/>
    </location>
</feature>
<dbReference type="InterPro" id="IPR015915">
    <property type="entry name" value="Kelch-typ_b-propeller"/>
</dbReference>
<evidence type="ECO:0000313" key="5">
    <source>
        <dbReference type="EMBL" id="KAF2839168.1"/>
    </source>
</evidence>
<evidence type="ECO:0000256" key="4">
    <source>
        <dbReference type="SAM" id="SignalP"/>
    </source>
</evidence>
<reference evidence="5" key="1">
    <citation type="journal article" date="2020" name="Stud. Mycol.">
        <title>101 Dothideomycetes genomes: a test case for predicting lifestyles and emergence of pathogens.</title>
        <authorList>
            <person name="Haridas S."/>
            <person name="Albert R."/>
            <person name="Binder M."/>
            <person name="Bloem J."/>
            <person name="Labutti K."/>
            <person name="Salamov A."/>
            <person name="Andreopoulos B."/>
            <person name="Baker S."/>
            <person name="Barry K."/>
            <person name="Bills G."/>
            <person name="Bluhm B."/>
            <person name="Cannon C."/>
            <person name="Castanera R."/>
            <person name="Culley D."/>
            <person name="Daum C."/>
            <person name="Ezra D."/>
            <person name="Gonzalez J."/>
            <person name="Henrissat B."/>
            <person name="Kuo A."/>
            <person name="Liang C."/>
            <person name="Lipzen A."/>
            <person name="Lutzoni F."/>
            <person name="Magnuson J."/>
            <person name="Mondo S."/>
            <person name="Nolan M."/>
            <person name="Ohm R."/>
            <person name="Pangilinan J."/>
            <person name="Park H.-J."/>
            <person name="Ramirez L."/>
            <person name="Alfaro M."/>
            <person name="Sun H."/>
            <person name="Tritt A."/>
            <person name="Yoshinaga Y."/>
            <person name="Zwiers L.-H."/>
            <person name="Turgeon B."/>
            <person name="Goodwin S."/>
            <person name="Spatafora J."/>
            <person name="Crous P."/>
            <person name="Grigoriev I."/>
        </authorList>
    </citation>
    <scope>NUCLEOTIDE SEQUENCE</scope>
    <source>
        <strain evidence="5">CBS 101060</strain>
    </source>
</reference>
<keyword evidence="3" id="KW-0472">Membrane</keyword>
<dbReference type="CDD" id="cd12087">
    <property type="entry name" value="TM_EGFR-like"/>
    <property type="match status" value="1"/>
</dbReference>
<dbReference type="EMBL" id="MU006095">
    <property type="protein sequence ID" value="KAF2839168.1"/>
    <property type="molecule type" value="Genomic_DNA"/>
</dbReference>
<keyword evidence="3" id="KW-1133">Transmembrane helix</keyword>
<keyword evidence="4" id="KW-0732">Signal</keyword>
<proteinExistence type="predicted"/>
<dbReference type="PANTHER" id="PTHR46228:SF2">
    <property type="entry name" value="KELCH REPEAT PROTEIN (AFU_ORTHOLOGUE AFUA_4G14350)"/>
    <property type="match status" value="1"/>
</dbReference>
<evidence type="ECO:0000313" key="6">
    <source>
        <dbReference type="Proteomes" id="UP000799429"/>
    </source>
</evidence>
<name>A0A9P4SAN2_9PEZI</name>
<evidence type="ECO:0000256" key="2">
    <source>
        <dbReference type="ARBA" id="ARBA00022737"/>
    </source>
</evidence>
<keyword evidence="3" id="KW-0812">Transmembrane</keyword>
<dbReference type="Gene3D" id="2.120.10.80">
    <property type="entry name" value="Kelch-type beta propeller"/>
    <property type="match status" value="1"/>
</dbReference>
<comment type="caution">
    <text evidence="5">The sequence shown here is derived from an EMBL/GenBank/DDBJ whole genome shotgun (WGS) entry which is preliminary data.</text>
</comment>
<feature type="signal peptide" evidence="4">
    <location>
        <begin position="1"/>
        <end position="27"/>
    </location>
</feature>
<keyword evidence="6" id="KW-1185">Reference proteome</keyword>
<dbReference type="AlphaFoldDB" id="A0A9P4SAN2"/>
<dbReference type="SUPFAM" id="SSF117281">
    <property type="entry name" value="Kelch motif"/>
    <property type="match status" value="1"/>
</dbReference>
<evidence type="ECO:0000256" key="1">
    <source>
        <dbReference type="ARBA" id="ARBA00022441"/>
    </source>
</evidence>
<dbReference type="OrthoDB" id="10251809at2759"/>
<keyword evidence="2" id="KW-0677">Repeat</keyword>
<evidence type="ECO:0000256" key="3">
    <source>
        <dbReference type="SAM" id="Phobius"/>
    </source>
</evidence>
<dbReference type="Proteomes" id="UP000799429">
    <property type="component" value="Unassembled WGS sequence"/>
</dbReference>
<gene>
    <name evidence="5" type="ORF">M501DRAFT_765011</name>
</gene>
<dbReference type="PANTHER" id="PTHR46228">
    <property type="entry name" value="KELCH DOMAIN-CONTAINING PROTEIN"/>
    <property type="match status" value="1"/>
</dbReference>
<organism evidence="5 6">
    <name type="scientific">Patellaria atrata CBS 101060</name>
    <dbReference type="NCBI Taxonomy" id="1346257"/>
    <lineage>
        <taxon>Eukaryota</taxon>
        <taxon>Fungi</taxon>
        <taxon>Dikarya</taxon>
        <taxon>Ascomycota</taxon>
        <taxon>Pezizomycotina</taxon>
        <taxon>Dothideomycetes</taxon>
        <taxon>Dothideomycetes incertae sedis</taxon>
        <taxon>Patellariales</taxon>
        <taxon>Patellariaceae</taxon>
        <taxon>Patellaria</taxon>
    </lineage>
</organism>
<keyword evidence="1" id="KW-0880">Kelch repeat</keyword>
<sequence>MPRHRWPLRLVSLGFSLLFLFINSCLCYEEERIAKRATGEACGALGAKVTIVKDKLYFIGGNFTYEAGDLDRMLAETNLFTIKLNESFPIESTISTDTVATTVVPLSLTSDTQQIINEGPILLVSKDGFCLYPQREREGSNEISLPCFNTSTEQWGGGSIPDIGAYTVSSIDRPSADNPYSGESFVLAGNLDETYRGMAGLVNYRRDTVYTEYSSNPSRPYPLLDFETFSTGFDSTYISAPPSINGAMVSTPFGESGVLIALGGFDDYDNGDSFLRTFSNISAYDIANGAWYNMTARGNVPSPRVSFCATVNEAPDLSSVQITMYGGWNPETGVGYEEAFVLSLPSFQWINVTDQVNNTEATRVGKGRIEHSCTTYKSTMFVLGGRYVDNGETSEPGTCDDNFALLRLFDTSTYAWKTEFDLELPDYSVPELVYNVIGGNSSGFAVNRGPSGGWPHPSSELLFNRTILSPPPVFTPIISASPAHSGLPARSIVGIVIGSVSFVTLLAALVWFLFRRRGEARKTLKTHVEEGKDAGRGGSGEL</sequence>
<evidence type="ECO:0008006" key="7">
    <source>
        <dbReference type="Google" id="ProtNLM"/>
    </source>
</evidence>
<accession>A0A9P4SAN2</accession>
<feature type="transmembrane region" description="Helical" evidence="3">
    <location>
        <begin position="492"/>
        <end position="514"/>
    </location>
</feature>
<protein>
    <recommendedName>
        <fullName evidence="7">Kelch repeat protein</fullName>
    </recommendedName>
</protein>